<sequence>MSQHYKELIKDPQYRHVLGISGGKDSAALAIYIKENYPDVHEKVEYFFTDTGAELEEVYDFLAKLEAYLGKEIIRLSSGKPFEHWLKLHNEYLPSPQQRWCTRMMKIKPFEAFVGNDPVISYIGIRADENREGYISKKETIKAVFPFVEDGLVRDDIFQMLEDTVGIPEYYKWRSRSGCYFCFFQQQKEWLGLKRNHPALFEKAKEFESKVRTKFDWKEGEVEFGGHGYTWSSQGTLDELVARAEIREKSDLSIRTKTNERWQDLLRSEEDDDKEDQACLICSL</sequence>
<feature type="domain" description="Phosphoadenosine phosphosulphate reductase" evidence="1">
    <location>
        <begin position="16"/>
        <end position="132"/>
    </location>
</feature>
<dbReference type="InterPro" id="IPR014729">
    <property type="entry name" value="Rossmann-like_a/b/a_fold"/>
</dbReference>
<dbReference type="EMBL" id="UOFG01000258">
    <property type="protein sequence ID" value="VAW65881.1"/>
    <property type="molecule type" value="Genomic_DNA"/>
</dbReference>
<dbReference type="InterPro" id="IPR050128">
    <property type="entry name" value="Sulfate_adenylyltrnsfr_sub2"/>
</dbReference>
<dbReference type="PANTHER" id="PTHR43196:SF2">
    <property type="entry name" value="PHOSPHOADENOSINE PHOSPHOSULFATE REDUCTASE"/>
    <property type="match status" value="1"/>
</dbReference>
<protein>
    <submittedName>
        <fullName evidence="2">Uncharacterized protein MSMEG_1245</fullName>
    </submittedName>
</protein>
<dbReference type="Pfam" id="PF01507">
    <property type="entry name" value="PAPS_reduct"/>
    <property type="match status" value="1"/>
</dbReference>
<accession>A0A3B0XDZ0</accession>
<gene>
    <name evidence="2" type="ORF">MNBD_GAMMA11-3454</name>
</gene>
<dbReference type="SUPFAM" id="SSF52402">
    <property type="entry name" value="Adenine nucleotide alpha hydrolases-like"/>
    <property type="match status" value="1"/>
</dbReference>
<dbReference type="Gene3D" id="3.40.50.620">
    <property type="entry name" value="HUPs"/>
    <property type="match status" value="1"/>
</dbReference>
<evidence type="ECO:0000313" key="2">
    <source>
        <dbReference type="EMBL" id="VAW65881.1"/>
    </source>
</evidence>
<dbReference type="InterPro" id="IPR002500">
    <property type="entry name" value="PAPS_reduct_dom"/>
</dbReference>
<dbReference type="AlphaFoldDB" id="A0A3B0XDZ0"/>
<organism evidence="2">
    <name type="scientific">hydrothermal vent metagenome</name>
    <dbReference type="NCBI Taxonomy" id="652676"/>
    <lineage>
        <taxon>unclassified sequences</taxon>
        <taxon>metagenomes</taxon>
        <taxon>ecological metagenomes</taxon>
    </lineage>
</organism>
<dbReference type="PANTHER" id="PTHR43196">
    <property type="entry name" value="SULFATE ADENYLYLTRANSFERASE SUBUNIT 2"/>
    <property type="match status" value="1"/>
</dbReference>
<reference evidence="2" key="1">
    <citation type="submission" date="2018-06" db="EMBL/GenBank/DDBJ databases">
        <authorList>
            <person name="Zhirakovskaya E."/>
        </authorList>
    </citation>
    <scope>NUCLEOTIDE SEQUENCE</scope>
</reference>
<name>A0A3B0XDZ0_9ZZZZ</name>
<proteinExistence type="predicted"/>
<dbReference type="GO" id="GO:0003824">
    <property type="term" value="F:catalytic activity"/>
    <property type="evidence" value="ECO:0007669"/>
    <property type="project" value="InterPro"/>
</dbReference>
<evidence type="ECO:0000259" key="1">
    <source>
        <dbReference type="Pfam" id="PF01507"/>
    </source>
</evidence>